<dbReference type="EMBL" id="JANKHG010000017">
    <property type="protein sequence ID" value="MCR2746912.1"/>
    <property type="molecule type" value="Genomic_DNA"/>
</dbReference>
<keyword evidence="1" id="KW-0472">Membrane</keyword>
<reference evidence="3" key="1">
    <citation type="submission" date="2022-07" db="EMBL/GenBank/DDBJ databases">
        <authorList>
            <person name="Xamxidin M."/>
        </authorList>
    </citation>
    <scope>NUCLEOTIDE SEQUENCE</scope>
    <source>
        <strain evidence="3">YS8-69</strain>
    </source>
</reference>
<dbReference type="Proteomes" id="UP001165267">
    <property type="component" value="Unassembled WGS sequence"/>
</dbReference>
<dbReference type="CDD" id="cd16328">
    <property type="entry name" value="RseA_N"/>
    <property type="match status" value="1"/>
</dbReference>
<organism evidence="3 4">
    <name type="scientific">Limnobacter parvus</name>
    <dbReference type="NCBI Taxonomy" id="2939690"/>
    <lineage>
        <taxon>Bacteria</taxon>
        <taxon>Pseudomonadati</taxon>
        <taxon>Pseudomonadota</taxon>
        <taxon>Betaproteobacteria</taxon>
        <taxon>Burkholderiales</taxon>
        <taxon>Burkholderiaceae</taxon>
        <taxon>Limnobacter</taxon>
    </lineage>
</organism>
<keyword evidence="1" id="KW-1133">Transmembrane helix</keyword>
<evidence type="ECO:0000313" key="3">
    <source>
        <dbReference type="EMBL" id="MCR2746912.1"/>
    </source>
</evidence>
<feature type="transmembrane region" description="Helical" evidence="1">
    <location>
        <begin position="99"/>
        <end position="117"/>
    </location>
</feature>
<name>A0ABT1XKW0_9BURK</name>
<evidence type="ECO:0000259" key="2">
    <source>
        <dbReference type="Pfam" id="PF03872"/>
    </source>
</evidence>
<comment type="caution">
    <text evidence="3">The sequence shown here is derived from an EMBL/GenBank/DDBJ whole genome shotgun (WGS) entry which is preliminary data.</text>
</comment>
<gene>
    <name evidence="3" type="ORF">NSP04_09650</name>
</gene>
<sequence>MNRNEQISAMLDGELEEAELKAILSAMADEEVQTWRAFSAVGDLIRSSDMAAFHSPTLLDRIQASLNEEPTVFAPVLATAVARQSTIQRLFNAGRSRRLIASVAAVGFFSFALNQAIPPLDSQVQMVRTQTMNNTISDEELALWQEYFMAHQQNSIRGGLSGVSPIARVEADRPTLNNTERVILNNAQAADWMNVWEPSPYGADPSVQFNYVSSSR</sequence>
<dbReference type="InterPro" id="IPR052383">
    <property type="entry name" value="Anti-sigma-E_RseA-like"/>
</dbReference>
<protein>
    <submittedName>
        <fullName evidence="3">Sigma-E factor negative regulatory protein</fullName>
    </submittedName>
</protein>
<dbReference type="Gene3D" id="1.10.10.880">
    <property type="entry name" value="Anti sigma-E protein RseA, N-terminal domain"/>
    <property type="match status" value="1"/>
</dbReference>
<evidence type="ECO:0000313" key="4">
    <source>
        <dbReference type="Proteomes" id="UP001165267"/>
    </source>
</evidence>
<dbReference type="InterPro" id="IPR005572">
    <property type="entry name" value="Anti-sigma_E_RseA_N"/>
</dbReference>
<keyword evidence="4" id="KW-1185">Reference proteome</keyword>
<accession>A0ABT1XKW0</accession>
<dbReference type="SUPFAM" id="SSF89069">
    <property type="entry name" value="N-terminal, cytoplasmic domain of anti-sigmaE factor RseA"/>
    <property type="match status" value="1"/>
</dbReference>
<feature type="domain" description="Anti sigma-E protein RseA N-terminal" evidence="2">
    <location>
        <begin position="2"/>
        <end position="78"/>
    </location>
</feature>
<dbReference type="RefSeq" id="WP_257512120.1">
    <property type="nucleotide sequence ID" value="NZ_JANKHG010000017.1"/>
</dbReference>
<keyword evidence="1" id="KW-0812">Transmembrane</keyword>
<dbReference type="PANTHER" id="PTHR38104">
    <property type="match status" value="1"/>
</dbReference>
<dbReference type="Pfam" id="PF03872">
    <property type="entry name" value="RseA_N"/>
    <property type="match status" value="1"/>
</dbReference>
<evidence type="ECO:0000256" key="1">
    <source>
        <dbReference type="SAM" id="Phobius"/>
    </source>
</evidence>
<proteinExistence type="predicted"/>
<dbReference type="InterPro" id="IPR036147">
    <property type="entry name" value="Anti-sigma_E_RseA_N_sf"/>
</dbReference>
<dbReference type="PANTHER" id="PTHR38104:SF1">
    <property type="entry name" value="ANTI-SIGMA-E FACTOR RSEA"/>
    <property type="match status" value="1"/>
</dbReference>